<dbReference type="GO" id="GO:0022904">
    <property type="term" value="P:respiratory electron transport chain"/>
    <property type="evidence" value="ECO:0007669"/>
    <property type="project" value="InterPro"/>
</dbReference>
<evidence type="ECO:0000313" key="12">
    <source>
        <dbReference type="Proteomes" id="UP000694866"/>
    </source>
</evidence>
<evidence type="ECO:0000256" key="8">
    <source>
        <dbReference type="ARBA" id="ARBA00022982"/>
    </source>
</evidence>
<keyword evidence="7" id="KW-0999">Mitochondrion inner membrane</keyword>
<accession>A0A0C9REH3</accession>
<dbReference type="OrthoDB" id="286811at2759"/>
<organism evidence="11">
    <name type="scientific">Fopius arisanus</name>
    <dbReference type="NCBI Taxonomy" id="64838"/>
    <lineage>
        <taxon>Eukaryota</taxon>
        <taxon>Metazoa</taxon>
        <taxon>Ecdysozoa</taxon>
        <taxon>Arthropoda</taxon>
        <taxon>Hexapoda</taxon>
        <taxon>Insecta</taxon>
        <taxon>Pterygota</taxon>
        <taxon>Neoptera</taxon>
        <taxon>Endopterygota</taxon>
        <taxon>Hymenoptera</taxon>
        <taxon>Apocrita</taxon>
        <taxon>Ichneumonoidea</taxon>
        <taxon>Braconidae</taxon>
        <taxon>Opiinae</taxon>
        <taxon>Fopius</taxon>
    </lineage>
</organism>
<evidence type="ECO:0000256" key="10">
    <source>
        <dbReference type="ARBA" id="ARBA00023136"/>
    </source>
</evidence>
<dbReference type="InterPro" id="IPR006806">
    <property type="entry name" value="NDUFA5"/>
</dbReference>
<evidence type="ECO:0000313" key="11">
    <source>
        <dbReference type="EMBL" id="JAG75138.1"/>
    </source>
</evidence>
<dbReference type="GeneID" id="105273705"/>
<reference evidence="13" key="2">
    <citation type="submission" date="2025-04" db="UniProtKB">
        <authorList>
            <consortium name="RefSeq"/>
        </authorList>
    </citation>
    <scope>IDENTIFICATION</scope>
    <source>
        <strain evidence="13">USDA-PBARC FA_bdor</strain>
        <tissue evidence="13">Whole organism</tissue>
    </source>
</reference>
<evidence type="ECO:0000256" key="6">
    <source>
        <dbReference type="ARBA" id="ARBA00022660"/>
    </source>
</evidence>
<keyword evidence="9" id="KW-0496">Mitochondrion</keyword>
<dbReference type="Proteomes" id="UP000694866">
    <property type="component" value="Unplaced"/>
</dbReference>
<dbReference type="RefSeq" id="XP_011314595.1">
    <property type="nucleotide sequence ID" value="XM_011316293.1"/>
</dbReference>
<evidence type="ECO:0000256" key="4">
    <source>
        <dbReference type="ARBA" id="ARBA00011533"/>
    </source>
</evidence>
<comment type="subcellular location">
    <subcellularLocation>
        <location evidence="2">Mitochondrion inner membrane</location>
        <topology evidence="2">Peripheral membrane protein</topology>
        <orientation evidence="2">Matrix side</orientation>
    </subcellularLocation>
</comment>
<evidence type="ECO:0000256" key="1">
    <source>
        <dbReference type="ARBA" id="ARBA00003195"/>
    </source>
</evidence>
<dbReference type="PANTHER" id="PTHR12653:SF0">
    <property type="entry name" value="NADH DEHYDROGENASE [UBIQUINONE] 1 ALPHA SUBCOMPLEX SUBUNIT 5"/>
    <property type="match status" value="1"/>
</dbReference>
<accession>A0A9R1TST0</accession>
<keyword evidence="8" id="KW-0249">Electron transport</keyword>
<evidence type="ECO:0000256" key="3">
    <source>
        <dbReference type="ARBA" id="ARBA00010261"/>
    </source>
</evidence>
<dbReference type="KEGG" id="fas:105273705"/>
<sequence>MAAPKKLTTMLTGLRVAQAPHRSLDHLYSKILRALQKLPTTYPYRMQTEKVIKDRTEILLCTEDIPTIEEKIGCGQVEELIVQAENELILARKMSVWKPWEPLVSEAPENQWTWPPTK</sequence>
<name>A0A0C9REH3_9HYME</name>
<gene>
    <name evidence="11" type="primary">NDUFA5</name>
    <name evidence="13" type="synonym">ND-13B</name>
    <name evidence="11" type="ORF">g.10027</name>
</gene>
<keyword evidence="10" id="KW-0472">Membrane</keyword>
<keyword evidence="12" id="KW-1185">Reference proteome</keyword>
<evidence type="ECO:0000256" key="5">
    <source>
        <dbReference type="ARBA" id="ARBA00022448"/>
    </source>
</evidence>
<dbReference type="CTD" id="39214"/>
<evidence type="ECO:0000256" key="9">
    <source>
        <dbReference type="ARBA" id="ARBA00023128"/>
    </source>
</evidence>
<dbReference type="PANTHER" id="PTHR12653">
    <property type="entry name" value="NADH-UBIQUINONE OXIDOREDUCTASE 13 KD-B SUBUNIT"/>
    <property type="match status" value="1"/>
</dbReference>
<evidence type="ECO:0000256" key="7">
    <source>
        <dbReference type="ARBA" id="ARBA00022792"/>
    </source>
</evidence>
<comment type="subunit">
    <text evidence="4">Complex I is composed of 45 different subunits.</text>
</comment>
<keyword evidence="6" id="KW-0679">Respiratory chain</keyword>
<keyword evidence="5" id="KW-0813">Transport</keyword>
<protein>
    <submittedName>
        <fullName evidence="13">NADH dehydrogenase [ubiquinone] 1 alpha subcomplex subunit 5</fullName>
    </submittedName>
    <submittedName>
        <fullName evidence="11">NDUFA5 protein</fullName>
    </submittedName>
</protein>
<evidence type="ECO:0000256" key="2">
    <source>
        <dbReference type="ARBA" id="ARBA00004443"/>
    </source>
</evidence>
<proteinExistence type="inferred from homology"/>
<reference evidence="11" key="1">
    <citation type="submission" date="2015-01" db="EMBL/GenBank/DDBJ databases">
        <title>Transcriptome Assembly of Fopius arisanus.</title>
        <authorList>
            <person name="Geib S."/>
        </authorList>
    </citation>
    <scope>NUCLEOTIDE SEQUENCE</scope>
</reference>
<dbReference type="EMBL" id="GBYB01005371">
    <property type="protein sequence ID" value="JAG75138.1"/>
    <property type="molecule type" value="Transcribed_RNA"/>
</dbReference>
<comment type="similarity">
    <text evidence="3">Belongs to the complex I NDUFA5 subunit family.</text>
</comment>
<dbReference type="Pfam" id="PF04716">
    <property type="entry name" value="ETC_C1_NDUFA5"/>
    <property type="match status" value="1"/>
</dbReference>
<comment type="function">
    <text evidence="1">Accessory subunit of the mitochondrial membrane respiratory chain NADH dehydrogenase (Complex I), that is believed not to be involved in catalysis. Complex I functions in the transfer of electrons from NADH to the respiratory chain. The immediate electron acceptor for the enzyme is believed to be ubiquinone.</text>
</comment>
<dbReference type="GO" id="GO:0005743">
    <property type="term" value="C:mitochondrial inner membrane"/>
    <property type="evidence" value="ECO:0007669"/>
    <property type="project" value="UniProtKB-SubCell"/>
</dbReference>
<evidence type="ECO:0000313" key="13">
    <source>
        <dbReference type="RefSeq" id="XP_011314595.1"/>
    </source>
</evidence>
<dbReference type="AlphaFoldDB" id="A0A0C9REH3"/>